<dbReference type="InterPro" id="IPR010982">
    <property type="entry name" value="Lambda_DNA-bd_dom_sf"/>
</dbReference>
<dbReference type="PROSITE" id="PS50943">
    <property type="entry name" value="HTH_CROC1"/>
    <property type="match status" value="1"/>
</dbReference>
<sequence length="111" mass="12909">MEKEDIDLIKVKLCLIVYNCLYNNKLLYRTQKDLAVYNESSLASELGVRKATVTDILYCKSLPNTKTIFLILKAFKLSFSDFATMFDKITDKEAISHKKYISQRMDKLKNL</sequence>
<evidence type="ECO:0000313" key="2">
    <source>
        <dbReference type="EMBL" id="GGF42531.1"/>
    </source>
</evidence>
<comment type="caution">
    <text evidence="2">The sequence shown here is derived from an EMBL/GenBank/DDBJ whole genome shotgun (WGS) entry which is preliminary data.</text>
</comment>
<protein>
    <recommendedName>
        <fullName evidence="1">HTH cro/C1-type domain-containing protein</fullName>
    </recommendedName>
</protein>
<dbReference type="Proteomes" id="UP000647339">
    <property type="component" value="Unassembled WGS sequence"/>
</dbReference>
<evidence type="ECO:0000259" key="1">
    <source>
        <dbReference type="PROSITE" id="PS50943"/>
    </source>
</evidence>
<reference evidence="3" key="1">
    <citation type="journal article" date="2019" name="Int. J. Syst. Evol. Microbiol.">
        <title>The Global Catalogue of Microorganisms (GCM) 10K type strain sequencing project: providing services to taxonomists for standard genome sequencing and annotation.</title>
        <authorList>
            <consortium name="The Broad Institute Genomics Platform"/>
            <consortium name="The Broad Institute Genome Sequencing Center for Infectious Disease"/>
            <person name="Wu L."/>
            <person name="Ma J."/>
        </authorList>
    </citation>
    <scope>NUCLEOTIDE SEQUENCE [LARGE SCALE GENOMIC DNA]</scope>
    <source>
        <strain evidence="3">CGMCC 1.15407</strain>
    </source>
</reference>
<keyword evidence="3" id="KW-1185">Reference proteome</keyword>
<name>A0ABQ1V7N0_9BACT</name>
<proteinExistence type="predicted"/>
<organism evidence="2 3">
    <name type="scientific">Echinicola rosea</name>
    <dbReference type="NCBI Taxonomy" id="1807691"/>
    <lineage>
        <taxon>Bacteria</taxon>
        <taxon>Pseudomonadati</taxon>
        <taxon>Bacteroidota</taxon>
        <taxon>Cytophagia</taxon>
        <taxon>Cytophagales</taxon>
        <taxon>Cyclobacteriaceae</taxon>
        <taxon>Echinicola</taxon>
    </lineage>
</organism>
<dbReference type="EMBL" id="BMIU01000019">
    <property type="protein sequence ID" value="GGF42531.1"/>
    <property type="molecule type" value="Genomic_DNA"/>
</dbReference>
<evidence type="ECO:0000313" key="3">
    <source>
        <dbReference type="Proteomes" id="UP000647339"/>
    </source>
</evidence>
<dbReference type="RefSeq" id="WP_137404346.1">
    <property type="nucleotide sequence ID" value="NZ_BMIU01000019.1"/>
</dbReference>
<dbReference type="SUPFAM" id="SSF47413">
    <property type="entry name" value="lambda repressor-like DNA-binding domains"/>
    <property type="match status" value="1"/>
</dbReference>
<dbReference type="InterPro" id="IPR001387">
    <property type="entry name" value="Cro/C1-type_HTH"/>
</dbReference>
<gene>
    <name evidence="2" type="ORF">GCM10011339_33760</name>
</gene>
<accession>A0ABQ1V7N0</accession>
<feature type="domain" description="HTH cro/C1-type" evidence="1">
    <location>
        <begin position="42"/>
        <end position="82"/>
    </location>
</feature>